<evidence type="ECO:0000256" key="1">
    <source>
        <dbReference type="SAM" id="Phobius"/>
    </source>
</evidence>
<dbReference type="RefSeq" id="WP_163074283.1">
    <property type="nucleotide sequence ID" value="NZ_CP048630.1"/>
</dbReference>
<dbReference type="SUPFAM" id="SSF55073">
    <property type="entry name" value="Nucleotide cyclase"/>
    <property type="match status" value="1"/>
</dbReference>
<keyword evidence="5" id="KW-1185">Reference proteome</keyword>
<evidence type="ECO:0000259" key="3">
    <source>
        <dbReference type="PROSITE" id="PS50887"/>
    </source>
</evidence>
<dbReference type="KEGG" id="apra:G3A50_05300"/>
<dbReference type="Gene3D" id="3.20.20.450">
    <property type="entry name" value="EAL domain"/>
    <property type="match status" value="1"/>
</dbReference>
<feature type="domain" description="EAL" evidence="2">
    <location>
        <begin position="255"/>
        <end position="505"/>
    </location>
</feature>
<evidence type="ECO:0000313" key="4">
    <source>
        <dbReference type="EMBL" id="QIB33185.1"/>
    </source>
</evidence>
<dbReference type="InterPro" id="IPR050706">
    <property type="entry name" value="Cyclic-di-GMP_PDE-like"/>
</dbReference>
<dbReference type="CDD" id="cd01948">
    <property type="entry name" value="EAL"/>
    <property type="match status" value="1"/>
</dbReference>
<dbReference type="PANTHER" id="PTHR33121:SF70">
    <property type="entry name" value="SIGNALING PROTEIN YKOW"/>
    <property type="match status" value="1"/>
</dbReference>
<dbReference type="SUPFAM" id="SSF141868">
    <property type="entry name" value="EAL domain-like"/>
    <property type="match status" value="1"/>
</dbReference>
<gene>
    <name evidence="4" type="ORF">G3A50_05300</name>
</gene>
<feature type="transmembrane region" description="Helical" evidence="1">
    <location>
        <begin position="7"/>
        <end position="25"/>
    </location>
</feature>
<keyword evidence="1" id="KW-0812">Transmembrane</keyword>
<dbReference type="SMART" id="SM00267">
    <property type="entry name" value="GGDEF"/>
    <property type="match status" value="1"/>
</dbReference>
<dbReference type="Gene3D" id="3.30.70.270">
    <property type="match status" value="1"/>
</dbReference>
<dbReference type="InterPro" id="IPR043128">
    <property type="entry name" value="Rev_trsase/Diguanyl_cyclase"/>
</dbReference>
<keyword evidence="1" id="KW-0472">Membrane</keyword>
<dbReference type="InterPro" id="IPR029787">
    <property type="entry name" value="Nucleotide_cyclase"/>
</dbReference>
<feature type="domain" description="GGDEF" evidence="3">
    <location>
        <begin position="113"/>
        <end position="242"/>
    </location>
</feature>
<dbReference type="InterPro" id="IPR035919">
    <property type="entry name" value="EAL_sf"/>
</dbReference>
<dbReference type="PANTHER" id="PTHR33121">
    <property type="entry name" value="CYCLIC DI-GMP PHOSPHODIESTERASE PDEF"/>
    <property type="match status" value="1"/>
</dbReference>
<dbReference type="InterPro" id="IPR001633">
    <property type="entry name" value="EAL_dom"/>
</dbReference>
<sequence length="515" mass="57017">MSRATRDALIVVVATIVAYIIAFYADLYEKLHVFLVLHEHWEADEILVTVILLGVASCGYALLRLRDLREEVSFRAAAEARAEHVAFHDLITGLPNRNFVQTQLERVVADNGAFTTVALIDINNFKRINDLVGNHGGDVFLATFARQLGAAAPGAFLARMGGDEFLVIATPPEAEAEALAQLLAATCCQPQMIDGYLIQTNTAIGFVTLRSAGTLAKALHQAELAMQEAKREARRTGLFAPRGYEPRLEEELARRLLIETELREAIADDRLVPYFQPLVRLGDGTTHGFEALARWPRPDGSFVPPDIFIGIAENAGLVTKLSDNLLRSACRVARAWPANLILYFNISPRQLTDRLLVSRILRILEEVDFPPNRLSVEITESAIIDDIAGALRILDQLRAADVRVALDDFGTGYSSFAQLARFPFNTIKIDRHFTASILENEKQTKIVRSLLRLSSALEVSMLAEGIETVEQCARLRAMGCYLGQGYLLGRPMPAEAVPGFLEQASARWRQLFHAD</sequence>
<evidence type="ECO:0000313" key="5">
    <source>
        <dbReference type="Proteomes" id="UP000464751"/>
    </source>
</evidence>
<dbReference type="Pfam" id="PF00990">
    <property type="entry name" value="GGDEF"/>
    <property type="match status" value="1"/>
</dbReference>
<reference evidence="4 5" key="1">
    <citation type="submission" date="2020-02" db="EMBL/GenBank/DDBJ databases">
        <authorList>
            <person name="Li G."/>
        </authorList>
    </citation>
    <scope>NUCLEOTIDE SEQUENCE [LARGE SCALE GENOMIC DNA]</scope>
    <source>
        <strain evidence="4 5">DSM 102029</strain>
    </source>
</reference>
<name>A0A6P1YJ74_9HYPH</name>
<dbReference type="Proteomes" id="UP000464751">
    <property type="component" value="Chromosome"/>
</dbReference>
<dbReference type="AlphaFoldDB" id="A0A6P1YJ74"/>
<dbReference type="GO" id="GO:0071111">
    <property type="term" value="F:cyclic-guanylate-specific phosphodiesterase activity"/>
    <property type="evidence" value="ECO:0007669"/>
    <property type="project" value="InterPro"/>
</dbReference>
<protein>
    <submittedName>
        <fullName evidence="4">Bifunctional diguanylate cyclase/phosphodiesterase</fullName>
    </submittedName>
</protein>
<keyword evidence="1" id="KW-1133">Transmembrane helix</keyword>
<dbReference type="NCBIfam" id="TIGR00254">
    <property type="entry name" value="GGDEF"/>
    <property type="match status" value="1"/>
</dbReference>
<dbReference type="PROSITE" id="PS50887">
    <property type="entry name" value="GGDEF"/>
    <property type="match status" value="1"/>
</dbReference>
<dbReference type="SMART" id="SM00052">
    <property type="entry name" value="EAL"/>
    <property type="match status" value="1"/>
</dbReference>
<dbReference type="CDD" id="cd01949">
    <property type="entry name" value="GGDEF"/>
    <property type="match status" value="1"/>
</dbReference>
<dbReference type="EMBL" id="CP048630">
    <property type="protein sequence ID" value="QIB33185.1"/>
    <property type="molecule type" value="Genomic_DNA"/>
</dbReference>
<accession>A0A6P1YJ74</accession>
<evidence type="ECO:0000259" key="2">
    <source>
        <dbReference type="PROSITE" id="PS50883"/>
    </source>
</evidence>
<dbReference type="InterPro" id="IPR000160">
    <property type="entry name" value="GGDEF_dom"/>
</dbReference>
<organism evidence="4 5">
    <name type="scientific">Ancylobacter pratisalsi</name>
    <dbReference type="NCBI Taxonomy" id="1745854"/>
    <lineage>
        <taxon>Bacteria</taxon>
        <taxon>Pseudomonadati</taxon>
        <taxon>Pseudomonadota</taxon>
        <taxon>Alphaproteobacteria</taxon>
        <taxon>Hyphomicrobiales</taxon>
        <taxon>Xanthobacteraceae</taxon>
        <taxon>Ancylobacter</taxon>
    </lineage>
</organism>
<proteinExistence type="predicted"/>
<dbReference type="Pfam" id="PF00563">
    <property type="entry name" value="EAL"/>
    <property type="match status" value="1"/>
</dbReference>
<dbReference type="PROSITE" id="PS50883">
    <property type="entry name" value="EAL"/>
    <property type="match status" value="1"/>
</dbReference>